<accession>J9GE19</accession>
<dbReference type="GO" id="GO:0005840">
    <property type="term" value="C:ribosome"/>
    <property type="evidence" value="ECO:0007669"/>
    <property type="project" value="InterPro"/>
</dbReference>
<dbReference type="AlphaFoldDB" id="J9GE19"/>
<dbReference type="Gene3D" id="3.90.930.12">
    <property type="entry name" value="Ribosomal protein L6, alpha-beta domain"/>
    <property type="match status" value="1"/>
</dbReference>
<feature type="non-terminal residue" evidence="1">
    <location>
        <position position="26"/>
    </location>
</feature>
<dbReference type="EMBL" id="AMCI01004677">
    <property type="protein sequence ID" value="EJW97609.1"/>
    <property type="molecule type" value="Genomic_DNA"/>
</dbReference>
<organism evidence="1">
    <name type="scientific">gut metagenome</name>
    <dbReference type="NCBI Taxonomy" id="749906"/>
    <lineage>
        <taxon>unclassified sequences</taxon>
        <taxon>metagenomes</taxon>
        <taxon>organismal metagenomes</taxon>
    </lineage>
</organism>
<dbReference type="SUPFAM" id="SSF56053">
    <property type="entry name" value="Ribosomal protein L6"/>
    <property type="match status" value="1"/>
</dbReference>
<comment type="caution">
    <text evidence="1">The sequence shown here is derived from an EMBL/GenBank/DDBJ whole genome shotgun (WGS) entry which is preliminary data.</text>
</comment>
<evidence type="ECO:0000313" key="1">
    <source>
        <dbReference type="EMBL" id="EJW97609.1"/>
    </source>
</evidence>
<dbReference type="GO" id="GO:0003735">
    <property type="term" value="F:structural constituent of ribosome"/>
    <property type="evidence" value="ECO:0007669"/>
    <property type="project" value="InterPro"/>
</dbReference>
<gene>
    <name evidence="1" type="ORF">EVA_14283</name>
</gene>
<dbReference type="GO" id="GO:0006412">
    <property type="term" value="P:translation"/>
    <property type="evidence" value="ECO:0007669"/>
    <property type="project" value="InterPro"/>
</dbReference>
<dbReference type="InterPro" id="IPR036789">
    <property type="entry name" value="Ribosomal_uL6-like_a/b-dom_sf"/>
</dbReference>
<proteinExistence type="predicted"/>
<evidence type="ECO:0008006" key="2">
    <source>
        <dbReference type="Google" id="ProtNLM"/>
    </source>
</evidence>
<protein>
    <recommendedName>
        <fullName evidence="2">50S ribosomal protein L6</fullName>
    </recommendedName>
</protein>
<name>J9GE19_9ZZZZ</name>
<reference evidence="1" key="1">
    <citation type="journal article" date="2012" name="PLoS ONE">
        <title>Gene sets for utilization of primary and secondary nutrition supplies in the distal gut of endangered iberian lynx.</title>
        <authorList>
            <person name="Alcaide M."/>
            <person name="Messina E."/>
            <person name="Richter M."/>
            <person name="Bargiela R."/>
            <person name="Peplies J."/>
            <person name="Huws S.A."/>
            <person name="Newbold C.J."/>
            <person name="Golyshin P.N."/>
            <person name="Simon M.A."/>
            <person name="Lopez G."/>
            <person name="Yakimov M.M."/>
            <person name="Ferrer M."/>
        </authorList>
    </citation>
    <scope>NUCLEOTIDE SEQUENCE</scope>
</reference>
<sequence>MSRIGRAPITIPAGVEVTVSGNNHVT</sequence>
<dbReference type="GO" id="GO:0019843">
    <property type="term" value="F:rRNA binding"/>
    <property type="evidence" value="ECO:0007669"/>
    <property type="project" value="InterPro"/>
</dbReference>